<accession>A0ABT7MVH1</accession>
<protein>
    <recommendedName>
        <fullName evidence="3">DUF4406 domain-containing protein</fullName>
    </recommendedName>
</protein>
<dbReference type="RefSeq" id="WP_286286811.1">
    <property type="nucleotide sequence ID" value="NZ_JASXSZ010000001.1"/>
</dbReference>
<comment type="caution">
    <text evidence="1">The sequence shown here is derived from an EMBL/GenBank/DDBJ whole genome shotgun (WGS) entry which is preliminary data.</text>
</comment>
<evidence type="ECO:0000313" key="2">
    <source>
        <dbReference type="Proteomes" id="UP001235064"/>
    </source>
</evidence>
<reference evidence="1 2" key="1">
    <citation type="submission" date="2023-06" db="EMBL/GenBank/DDBJ databases">
        <title>Microbacterium sp. nov., isolated from a waste landfill.</title>
        <authorList>
            <person name="Wen W."/>
        </authorList>
    </citation>
    <scope>NUCLEOTIDE SEQUENCE [LARGE SCALE GENOMIC DNA]</scope>
    <source>
        <strain evidence="1 2">ASV49</strain>
    </source>
</reference>
<proteinExistence type="predicted"/>
<dbReference type="Proteomes" id="UP001235064">
    <property type="component" value="Unassembled WGS sequence"/>
</dbReference>
<gene>
    <name evidence="1" type="ORF">QSV35_03670</name>
</gene>
<name>A0ABT7MVH1_9MICO</name>
<evidence type="ECO:0008006" key="3">
    <source>
        <dbReference type="Google" id="ProtNLM"/>
    </source>
</evidence>
<evidence type="ECO:0000313" key="1">
    <source>
        <dbReference type="EMBL" id="MDL9978420.1"/>
    </source>
</evidence>
<organism evidence="1 2">
    <name type="scientific">Microbacterium candidum</name>
    <dbReference type="NCBI Taxonomy" id="3041922"/>
    <lineage>
        <taxon>Bacteria</taxon>
        <taxon>Bacillati</taxon>
        <taxon>Actinomycetota</taxon>
        <taxon>Actinomycetes</taxon>
        <taxon>Micrococcales</taxon>
        <taxon>Microbacteriaceae</taxon>
        <taxon>Microbacterium</taxon>
    </lineage>
</organism>
<dbReference type="EMBL" id="JASXSZ010000001">
    <property type="protein sequence ID" value="MDL9978420.1"/>
    <property type="molecule type" value="Genomic_DNA"/>
</dbReference>
<keyword evidence="2" id="KW-1185">Reference proteome</keyword>
<sequence length="144" mass="15448">MTPSDDDLREYSLVLVGHGLLNPLPGAEPGTLDRARALVRWAAEHGHGLYQLPVAGYRLAESSDAAGRRRMAREDAASLRFVFSQLREYLDAGYRLSALVLEPADTAGASGRAWLRRLGSAAEAEEISLPQPMIPGAILAAPAD</sequence>